<dbReference type="OMA" id="RKPESHY"/>
<dbReference type="GO" id="GO:0030514">
    <property type="term" value="P:negative regulation of BMP signaling pathway"/>
    <property type="evidence" value="ECO:0000318"/>
    <property type="project" value="GO_Central"/>
</dbReference>
<dbReference type="OrthoDB" id="20821at2759"/>
<organism evidence="3 4">
    <name type="scientific">Tribolium castaneum</name>
    <name type="common">Red flour beetle</name>
    <dbReference type="NCBI Taxonomy" id="7070"/>
    <lineage>
        <taxon>Eukaryota</taxon>
        <taxon>Metazoa</taxon>
        <taxon>Ecdysozoa</taxon>
        <taxon>Arthropoda</taxon>
        <taxon>Hexapoda</taxon>
        <taxon>Insecta</taxon>
        <taxon>Pterygota</taxon>
        <taxon>Neoptera</taxon>
        <taxon>Endopterygota</taxon>
        <taxon>Coleoptera</taxon>
        <taxon>Polyphaga</taxon>
        <taxon>Cucujiformia</taxon>
        <taxon>Tenebrionidae</taxon>
        <taxon>Tenebrionidae incertae sedis</taxon>
        <taxon>Tribolium</taxon>
    </lineage>
</organism>
<dbReference type="PANTHER" id="PTHR21068">
    <property type="entry name" value="SPARTIN"/>
    <property type="match status" value="1"/>
</dbReference>
<dbReference type="HOGENOM" id="CLU_019310_1_0_1"/>
<protein>
    <submittedName>
        <fullName evidence="3">Protein spartin-like Protein</fullName>
    </submittedName>
</protein>
<dbReference type="Pfam" id="PF06911">
    <property type="entry name" value="Senescence"/>
    <property type="match status" value="1"/>
</dbReference>
<sequence>MGNGSSSASVWTQTYNEIKSKHDAAYAVIQNAITLEEQEKPFEALEKYKEGIQLIDSALRVQITCPENPDFTWEKTVLMIQKMKKTRGEVLSRITCIQKSHEEFESREQPPSYEEAIASTPTETPQTYNDLANALNRMTVDTGMTMEAEVMFMYENVKLYFISPNGEVSSTLTPQTLKITLVENDESANVPRAILQIGDWVYPLIPGVSPCFRSDYGAFILPNIYAETPGSSIGIILPPDADADAYDILESILYGIVGEGKPPQTQPPEELSEKISNGIVTGASYVSRGLVFGAEKIGNLLNQNTPKLLSRINSAERPTQIPRKVSKGMQVAENATNKAAQVTGFVAEQVGQATMKLGRFLAPHIQKQGTRLLTSGLRMSEAEASAKMNGVMTVAAGAVEGFSTVYLGLENSASILGKSLKENTVKVVQHKYGHPAGEFAGDTLNTVGNVYHISKNAKIVQPKHLAKKTVKEAGKAMVYQYKSNRNDGASTSNYVGPLQNGDNKIEKYEKN</sequence>
<dbReference type="EMBL" id="KQ971312">
    <property type="protein sequence ID" value="EEZ98572.1"/>
    <property type="molecule type" value="Genomic_DNA"/>
</dbReference>
<evidence type="ECO:0000256" key="1">
    <source>
        <dbReference type="SAM" id="MobiDB-lite"/>
    </source>
</evidence>
<dbReference type="InterPro" id="IPR009686">
    <property type="entry name" value="Senescence/spartin_C"/>
</dbReference>
<feature type="region of interest" description="Disordered" evidence="1">
    <location>
        <begin position="489"/>
        <end position="511"/>
    </location>
</feature>
<dbReference type="GO" id="GO:0005886">
    <property type="term" value="C:plasma membrane"/>
    <property type="evidence" value="ECO:0000318"/>
    <property type="project" value="GO_Central"/>
</dbReference>
<dbReference type="Gene3D" id="1.20.58.80">
    <property type="entry name" value="Phosphotransferase system, lactose/cellobiose-type IIA subunit"/>
    <property type="match status" value="1"/>
</dbReference>
<dbReference type="eggNOG" id="KOG2709">
    <property type="taxonomic scope" value="Eukaryota"/>
</dbReference>
<accession>D6WA12</accession>
<dbReference type="GO" id="GO:0051301">
    <property type="term" value="P:cell division"/>
    <property type="evidence" value="ECO:0000318"/>
    <property type="project" value="GO_Central"/>
</dbReference>
<dbReference type="STRING" id="7070.D6WA12"/>
<feature type="domain" description="Senescence" evidence="2">
    <location>
        <begin position="277"/>
        <end position="471"/>
    </location>
</feature>
<evidence type="ECO:0000313" key="3">
    <source>
        <dbReference type="EMBL" id="EEZ98572.1"/>
    </source>
</evidence>
<name>D6WA12_TRICA</name>
<evidence type="ECO:0000259" key="2">
    <source>
        <dbReference type="Pfam" id="PF06911"/>
    </source>
</evidence>
<dbReference type="AlphaFoldDB" id="D6WA12"/>
<reference evidence="3 4" key="1">
    <citation type="journal article" date="2008" name="Nature">
        <title>The genome of the model beetle and pest Tribolium castaneum.</title>
        <authorList>
            <consortium name="Tribolium Genome Sequencing Consortium"/>
            <person name="Richards S."/>
            <person name="Gibbs R.A."/>
            <person name="Weinstock G.M."/>
            <person name="Brown S.J."/>
            <person name="Denell R."/>
            <person name="Beeman R.W."/>
            <person name="Gibbs R."/>
            <person name="Beeman R.W."/>
            <person name="Brown S.J."/>
            <person name="Bucher G."/>
            <person name="Friedrich M."/>
            <person name="Grimmelikhuijzen C.J."/>
            <person name="Klingler M."/>
            <person name="Lorenzen M."/>
            <person name="Richards S."/>
            <person name="Roth S."/>
            <person name="Schroder R."/>
            <person name="Tautz D."/>
            <person name="Zdobnov E.M."/>
            <person name="Muzny D."/>
            <person name="Gibbs R.A."/>
            <person name="Weinstock G.M."/>
            <person name="Attaway T."/>
            <person name="Bell S."/>
            <person name="Buhay C.J."/>
            <person name="Chandrabose M.N."/>
            <person name="Chavez D."/>
            <person name="Clerk-Blankenburg K.P."/>
            <person name="Cree A."/>
            <person name="Dao M."/>
            <person name="Davis C."/>
            <person name="Chacko J."/>
            <person name="Dinh H."/>
            <person name="Dugan-Rocha S."/>
            <person name="Fowler G."/>
            <person name="Garner T.T."/>
            <person name="Garnes J."/>
            <person name="Gnirke A."/>
            <person name="Hawes A."/>
            <person name="Hernandez J."/>
            <person name="Hines S."/>
            <person name="Holder M."/>
            <person name="Hume J."/>
            <person name="Jhangiani S.N."/>
            <person name="Joshi V."/>
            <person name="Khan Z.M."/>
            <person name="Jackson L."/>
            <person name="Kovar C."/>
            <person name="Kowis A."/>
            <person name="Lee S."/>
            <person name="Lewis L.R."/>
            <person name="Margolis J."/>
            <person name="Morgan M."/>
            <person name="Nazareth L.V."/>
            <person name="Nguyen N."/>
            <person name="Okwuonu G."/>
            <person name="Parker D."/>
            <person name="Richards S."/>
            <person name="Ruiz S.J."/>
            <person name="Santibanez J."/>
            <person name="Savard J."/>
            <person name="Scherer S.E."/>
            <person name="Schneider B."/>
            <person name="Sodergren E."/>
            <person name="Tautz D."/>
            <person name="Vattahil S."/>
            <person name="Villasana D."/>
            <person name="White C.S."/>
            <person name="Wright R."/>
            <person name="Park Y."/>
            <person name="Beeman R.W."/>
            <person name="Lord J."/>
            <person name="Oppert B."/>
            <person name="Lorenzen M."/>
            <person name="Brown S."/>
            <person name="Wang L."/>
            <person name="Savard J."/>
            <person name="Tautz D."/>
            <person name="Richards S."/>
            <person name="Weinstock G."/>
            <person name="Gibbs R.A."/>
            <person name="Liu Y."/>
            <person name="Worley K."/>
            <person name="Weinstock G."/>
            <person name="Elsik C.G."/>
            <person name="Reese J.T."/>
            <person name="Elhaik E."/>
            <person name="Landan G."/>
            <person name="Graur D."/>
            <person name="Arensburger P."/>
            <person name="Atkinson P."/>
            <person name="Beeman R.W."/>
            <person name="Beidler J."/>
            <person name="Brown S.J."/>
            <person name="Demuth J.P."/>
            <person name="Drury D.W."/>
            <person name="Du Y.Z."/>
            <person name="Fujiwara H."/>
            <person name="Lorenzen M."/>
            <person name="Maselli V."/>
            <person name="Osanai M."/>
            <person name="Park Y."/>
            <person name="Robertson H.M."/>
            <person name="Tu Z."/>
            <person name="Wang J.J."/>
            <person name="Wang S."/>
            <person name="Richards S."/>
            <person name="Song H."/>
            <person name="Zhang L."/>
            <person name="Sodergren E."/>
            <person name="Werner D."/>
            <person name="Stanke M."/>
            <person name="Morgenstern B."/>
            <person name="Solovyev V."/>
            <person name="Kosarev P."/>
            <person name="Brown G."/>
            <person name="Chen H.C."/>
            <person name="Ermolaeva O."/>
            <person name="Hlavina W."/>
            <person name="Kapustin Y."/>
            <person name="Kiryutin B."/>
            <person name="Kitts P."/>
            <person name="Maglott D."/>
            <person name="Pruitt K."/>
            <person name="Sapojnikov V."/>
            <person name="Souvorov A."/>
            <person name="Mackey A.J."/>
            <person name="Waterhouse R.M."/>
            <person name="Wyder S."/>
            <person name="Zdobnov E.M."/>
            <person name="Zdobnov E.M."/>
            <person name="Wyder S."/>
            <person name="Kriventseva E.V."/>
            <person name="Kadowaki T."/>
            <person name="Bork P."/>
            <person name="Aranda M."/>
            <person name="Bao R."/>
            <person name="Beermann A."/>
            <person name="Berns N."/>
            <person name="Bolognesi R."/>
            <person name="Bonneton F."/>
            <person name="Bopp D."/>
            <person name="Brown S.J."/>
            <person name="Bucher G."/>
            <person name="Butts T."/>
            <person name="Chaumot A."/>
            <person name="Denell R.E."/>
            <person name="Ferrier D.E."/>
            <person name="Friedrich M."/>
            <person name="Gordon C.M."/>
            <person name="Jindra M."/>
            <person name="Klingler M."/>
            <person name="Lan Q."/>
            <person name="Lattorff H.M."/>
            <person name="Laudet V."/>
            <person name="von Levetsow C."/>
            <person name="Liu Z."/>
            <person name="Lutz R."/>
            <person name="Lynch J.A."/>
            <person name="da Fonseca R.N."/>
            <person name="Posnien N."/>
            <person name="Reuter R."/>
            <person name="Roth S."/>
            <person name="Savard J."/>
            <person name="Schinko J.B."/>
            <person name="Schmitt C."/>
            <person name="Schoppmeier M."/>
            <person name="Schroder R."/>
            <person name="Shippy T.D."/>
            <person name="Simonnet F."/>
            <person name="Marques-Souza H."/>
            <person name="Tautz D."/>
            <person name="Tomoyasu Y."/>
            <person name="Trauner J."/>
            <person name="Van der Zee M."/>
            <person name="Vervoort M."/>
            <person name="Wittkopp N."/>
            <person name="Wimmer E.A."/>
            <person name="Yang X."/>
            <person name="Jones A.K."/>
            <person name="Sattelle D.B."/>
            <person name="Ebert P.R."/>
            <person name="Nelson D."/>
            <person name="Scott J.G."/>
            <person name="Beeman R.W."/>
            <person name="Muthukrishnan S."/>
            <person name="Kramer K.J."/>
            <person name="Arakane Y."/>
            <person name="Beeman R.W."/>
            <person name="Zhu Q."/>
            <person name="Hogenkamp D."/>
            <person name="Dixit R."/>
            <person name="Oppert B."/>
            <person name="Jiang H."/>
            <person name="Zou Z."/>
            <person name="Marshall J."/>
            <person name="Elpidina E."/>
            <person name="Vinokurov K."/>
            <person name="Oppert C."/>
            <person name="Zou Z."/>
            <person name="Evans J."/>
            <person name="Lu Z."/>
            <person name="Zhao P."/>
            <person name="Sumathipala N."/>
            <person name="Altincicek B."/>
            <person name="Vilcinskas A."/>
            <person name="Williams M."/>
            <person name="Hultmark D."/>
            <person name="Hetru C."/>
            <person name="Jiang H."/>
            <person name="Grimmelikhuijzen C.J."/>
            <person name="Hauser F."/>
            <person name="Cazzamali G."/>
            <person name="Williamson M."/>
            <person name="Park Y."/>
            <person name="Li B."/>
            <person name="Tanaka Y."/>
            <person name="Predel R."/>
            <person name="Neupert S."/>
            <person name="Schachtner J."/>
            <person name="Verleyen P."/>
            <person name="Raible F."/>
            <person name="Bork P."/>
            <person name="Friedrich M."/>
            <person name="Walden K.K."/>
            <person name="Robertson H.M."/>
            <person name="Angeli S."/>
            <person name="Foret S."/>
            <person name="Bucher G."/>
            <person name="Schuetz S."/>
            <person name="Maleszka R."/>
            <person name="Wimmer E.A."/>
            <person name="Beeman R.W."/>
            <person name="Lorenzen M."/>
            <person name="Tomoyasu Y."/>
            <person name="Miller S.C."/>
            <person name="Grossmann D."/>
            <person name="Bucher G."/>
        </authorList>
    </citation>
    <scope>NUCLEOTIDE SEQUENCE [LARGE SCALE GENOMIC DNA]</scope>
    <source>
        <strain evidence="3 4">Georgia GA2</strain>
    </source>
</reference>
<dbReference type="InterPro" id="IPR045036">
    <property type="entry name" value="Spartin-like"/>
</dbReference>
<proteinExistence type="predicted"/>
<evidence type="ECO:0000313" key="4">
    <source>
        <dbReference type="Proteomes" id="UP000007266"/>
    </source>
</evidence>
<reference evidence="3 4" key="2">
    <citation type="journal article" date="2010" name="Nucleic Acids Res.">
        <title>BeetleBase in 2010: revisions to provide comprehensive genomic information for Tribolium castaneum.</title>
        <authorList>
            <person name="Kim H.S."/>
            <person name="Murphy T."/>
            <person name="Xia J."/>
            <person name="Caragea D."/>
            <person name="Park Y."/>
            <person name="Beeman R.W."/>
            <person name="Lorenzen M.D."/>
            <person name="Butcher S."/>
            <person name="Manak J.R."/>
            <person name="Brown S.J."/>
        </authorList>
    </citation>
    <scope>GENOME REANNOTATION</scope>
    <source>
        <strain evidence="3 4">Georgia GA2</strain>
    </source>
</reference>
<dbReference type="PANTHER" id="PTHR21068:SF43">
    <property type="entry name" value="SPARTIN"/>
    <property type="match status" value="1"/>
</dbReference>
<dbReference type="PhylomeDB" id="D6WA12"/>
<gene>
    <name evidence="3" type="primary">AUGUSTUS-3.0.2_01084</name>
    <name evidence="3" type="ORF">TcasGA2_TC001084</name>
</gene>
<keyword evidence="4" id="KW-1185">Reference proteome</keyword>
<dbReference type="Proteomes" id="UP000007266">
    <property type="component" value="Linkage group 2"/>
</dbReference>